<protein>
    <submittedName>
        <fullName evidence="2">Putative secreted protein 94</fullName>
    </submittedName>
</protein>
<name>A0A023FDU2_AMBCJ</name>
<feature type="chain" id="PRO_5001516468" evidence="1">
    <location>
        <begin position="17"/>
        <end position="188"/>
    </location>
</feature>
<accession>A0A023FDU2</accession>
<keyword evidence="1" id="KW-0732">Signal</keyword>
<reference evidence="2" key="1">
    <citation type="submission" date="2014-03" db="EMBL/GenBank/DDBJ databases">
        <title>The sialotranscriptome of Amblyomma triste, Amblyomma parvum and Amblyomma cajennense ticks, uncovered by 454-based RNA-seq.</title>
        <authorList>
            <person name="Garcia G.R."/>
            <person name="Gardinassi L.G."/>
            <person name="Ribeiro J.M."/>
            <person name="Anatriello E."/>
            <person name="Ferreira B.R."/>
            <person name="Moreira H.N."/>
            <person name="Mafra C."/>
            <person name="Olegario M.M."/>
            <person name="Szabo P.J."/>
            <person name="Miranda-Santos I.K."/>
            <person name="Maruyama S.R."/>
        </authorList>
    </citation>
    <scope>NUCLEOTIDE SEQUENCE</scope>
    <source>
        <strain evidence="2">Uberlandia</strain>
        <tissue evidence="2">Salivary glands</tissue>
    </source>
</reference>
<dbReference type="Gene3D" id="2.40.128.20">
    <property type="match status" value="1"/>
</dbReference>
<feature type="signal peptide" evidence="1">
    <location>
        <begin position="1"/>
        <end position="16"/>
    </location>
</feature>
<sequence length="188" mass="21299">MILAAFFILGFGLCAAERTRKIPEDVNGTIFRSTLAVLQKNDTLHLLWKSIDLTLVQKCLFSEFLNKTDKGSRRTLGFSSDTPKINVTTTVVQQIPFPLLDMKPDVEGDLPTRWTEPKDLLYANKNCFVLEARVRPDYRLSCVVFGFEGKGRNCFLFANKNCVTGHKIDLASCDKPLKQAKKQETQHK</sequence>
<dbReference type="EMBL" id="GBBK01004770">
    <property type="protein sequence ID" value="JAC19712.1"/>
    <property type="molecule type" value="mRNA"/>
</dbReference>
<organism evidence="2">
    <name type="scientific">Amblyomma cajennense</name>
    <name type="common">Cayenne tick</name>
    <name type="synonym">Acarus cajennensis</name>
    <dbReference type="NCBI Taxonomy" id="34607"/>
    <lineage>
        <taxon>Eukaryota</taxon>
        <taxon>Metazoa</taxon>
        <taxon>Ecdysozoa</taxon>
        <taxon>Arthropoda</taxon>
        <taxon>Chelicerata</taxon>
        <taxon>Arachnida</taxon>
        <taxon>Acari</taxon>
        <taxon>Parasitiformes</taxon>
        <taxon>Ixodida</taxon>
        <taxon>Ixodoidea</taxon>
        <taxon>Ixodidae</taxon>
        <taxon>Amblyomminae</taxon>
        <taxon>Amblyomma</taxon>
    </lineage>
</organism>
<proteinExistence type="evidence at transcript level"/>
<dbReference type="InterPro" id="IPR012674">
    <property type="entry name" value="Calycin"/>
</dbReference>
<evidence type="ECO:0000256" key="1">
    <source>
        <dbReference type="SAM" id="SignalP"/>
    </source>
</evidence>
<evidence type="ECO:0000313" key="2">
    <source>
        <dbReference type="EMBL" id="JAC19712.1"/>
    </source>
</evidence>
<dbReference type="AlphaFoldDB" id="A0A023FDU2"/>